<dbReference type="PANTHER" id="PTHR40275:SF1">
    <property type="entry name" value="SSL7038 PROTEIN"/>
    <property type="match status" value="1"/>
</dbReference>
<accession>A0AAU8A1E9</accession>
<sequence>MKLLRKTKNLKCSEFDIARLLKSKKAMTEYLNQVIADGDDAELAAALGHIARAKGMVEVAQSSGLSREALYKALKPNTKPRFDTVSKVIQALGMRITVHA</sequence>
<dbReference type="GO" id="GO:0003677">
    <property type="term" value="F:DNA binding"/>
    <property type="evidence" value="ECO:0007669"/>
    <property type="project" value="InterPro"/>
</dbReference>
<evidence type="ECO:0000313" key="1">
    <source>
        <dbReference type="EMBL" id="XCC57241.1"/>
    </source>
</evidence>
<dbReference type="InterPro" id="IPR014057">
    <property type="entry name" value="HI1420"/>
</dbReference>
<dbReference type="PANTHER" id="PTHR40275">
    <property type="entry name" value="SSL7038 PROTEIN"/>
    <property type="match status" value="1"/>
</dbReference>
<proteinExistence type="predicted"/>
<dbReference type="SUPFAM" id="SSF47413">
    <property type="entry name" value="lambda repressor-like DNA-binding domains"/>
    <property type="match status" value="1"/>
</dbReference>
<dbReference type="EMBL" id="CP099959">
    <property type="protein sequence ID" value="XCC57241.1"/>
    <property type="molecule type" value="Genomic_DNA"/>
</dbReference>
<reference evidence="1" key="1">
    <citation type="submission" date="2022-06" db="EMBL/GenBank/DDBJ databases">
        <title>New Polynucleobacter species.</title>
        <authorList>
            <person name="Hahn M.W."/>
        </authorList>
    </citation>
    <scope>NUCLEOTIDE SEQUENCE</scope>
    <source>
        <strain evidence="1">UK-FUSCHL-C3</strain>
    </source>
</reference>
<dbReference type="InterPro" id="IPR010982">
    <property type="entry name" value="Lambda_DNA-bd_dom_sf"/>
</dbReference>
<dbReference type="RefSeq" id="WP_353438270.1">
    <property type="nucleotide sequence ID" value="NZ_CP099959.1"/>
</dbReference>
<protein>
    <submittedName>
        <fullName evidence="1">Addiction module antidote protein</fullName>
    </submittedName>
</protein>
<name>A0AAU8A1E9_9BURK</name>
<dbReference type="AlphaFoldDB" id="A0AAU8A1E9"/>
<gene>
    <name evidence="1" type="ORF">NKE59_07015</name>
</gene>
<organism evidence="1">
    <name type="scientific">Polynucleobacter sp. UK-FUSCHL-C3</name>
    <dbReference type="NCBI Taxonomy" id="2955208"/>
    <lineage>
        <taxon>Bacteria</taxon>
        <taxon>Pseudomonadati</taxon>
        <taxon>Pseudomonadota</taxon>
        <taxon>Betaproteobacteria</taxon>
        <taxon>Burkholderiales</taxon>
        <taxon>Burkholderiaceae</taxon>
        <taxon>Polynucleobacter</taxon>
    </lineage>
</organism>
<dbReference type="NCBIfam" id="TIGR02684">
    <property type="entry name" value="dnstrm_HI1420"/>
    <property type="match status" value="1"/>
</dbReference>
<dbReference type="Pfam" id="PF21716">
    <property type="entry name" value="dnstrm_HI1420"/>
    <property type="match status" value="1"/>
</dbReference>